<name>A0A926F611_9BACT</name>
<reference evidence="1" key="1">
    <citation type="submission" date="2020-08" db="EMBL/GenBank/DDBJ databases">
        <title>Genome public.</title>
        <authorList>
            <person name="Liu C."/>
            <person name="Sun Q."/>
        </authorList>
    </citation>
    <scope>NUCLEOTIDE SEQUENCE</scope>
    <source>
        <strain evidence="1">N12</strain>
    </source>
</reference>
<comment type="caution">
    <text evidence="1">The sequence shown here is derived from an EMBL/GenBank/DDBJ whole genome shotgun (WGS) entry which is preliminary data.</text>
</comment>
<sequence>MKNPLQRCIITGSHKEFLEMIVLLWEQGGLTLPGKNNFNKLADYIYKFYDVRDENNPERSITLESIRSETYLYHGEE</sequence>
<keyword evidence="2" id="KW-1185">Reference proteome</keyword>
<protein>
    <submittedName>
        <fullName evidence="1">Uncharacterized protein</fullName>
    </submittedName>
</protein>
<dbReference type="RefSeq" id="WP_262435950.1">
    <property type="nucleotide sequence ID" value="NZ_JACRTF010000001.1"/>
</dbReference>
<gene>
    <name evidence="1" type="ORF">H8744_16760</name>
</gene>
<organism evidence="1 2">
    <name type="scientific">Jilunia laotingensis</name>
    <dbReference type="NCBI Taxonomy" id="2763675"/>
    <lineage>
        <taxon>Bacteria</taxon>
        <taxon>Pseudomonadati</taxon>
        <taxon>Bacteroidota</taxon>
        <taxon>Bacteroidia</taxon>
        <taxon>Bacteroidales</taxon>
        <taxon>Bacteroidaceae</taxon>
        <taxon>Jilunia</taxon>
    </lineage>
</organism>
<dbReference type="AlphaFoldDB" id="A0A926F611"/>
<dbReference type="Proteomes" id="UP000651085">
    <property type="component" value="Unassembled WGS sequence"/>
</dbReference>
<dbReference type="EMBL" id="JACRTF010000001">
    <property type="protein sequence ID" value="MBC8594863.1"/>
    <property type="molecule type" value="Genomic_DNA"/>
</dbReference>
<evidence type="ECO:0000313" key="1">
    <source>
        <dbReference type="EMBL" id="MBC8594863.1"/>
    </source>
</evidence>
<proteinExistence type="predicted"/>
<accession>A0A926F611</accession>
<evidence type="ECO:0000313" key="2">
    <source>
        <dbReference type="Proteomes" id="UP000651085"/>
    </source>
</evidence>